<feature type="compositionally biased region" description="Polar residues" evidence="6">
    <location>
        <begin position="1060"/>
        <end position="1093"/>
    </location>
</feature>
<evidence type="ECO:0000256" key="6">
    <source>
        <dbReference type="SAM" id="MobiDB-lite"/>
    </source>
</evidence>
<feature type="region of interest" description="Disordered" evidence="6">
    <location>
        <begin position="1154"/>
        <end position="1183"/>
    </location>
</feature>
<dbReference type="Pfam" id="PF00096">
    <property type="entry name" value="zf-C2H2"/>
    <property type="match status" value="4"/>
</dbReference>
<name>A0A8X7XQ65_POLSE</name>
<reference evidence="8 9" key="1">
    <citation type="journal article" date="2021" name="Cell">
        <title>Tracing the genetic footprints of vertebrate landing in non-teleost ray-finned fishes.</title>
        <authorList>
            <person name="Bi X."/>
            <person name="Wang K."/>
            <person name="Yang L."/>
            <person name="Pan H."/>
            <person name="Jiang H."/>
            <person name="Wei Q."/>
            <person name="Fang M."/>
            <person name="Yu H."/>
            <person name="Zhu C."/>
            <person name="Cai Y."/>
            <person name="He Y."/>
            <person name="Gan X."/>
            <person name="Zeng H."/>
            <person name="Yu D."/>
            <person name="Zhu Y."/>
            <person name="Jiang H."/>
            <person name="Qiu Q."/>
            <person name="Yang H."/>
            <person name="Zhang Y.E."/>
            <person name="Wang W."/>
            <person name="Zhu M."/>
            <person name="He S."/>
            <person name="Zhang G."/>
        </authorList>
    </citation>
    <scope>NUCLEOTIDE SEQUENCE [LARGE SCALE GENOMIC DNA]</scope>
    <source>
        <strain evidence="8">Bchr_013</strain>
    </source>
</reference>
<dbReference type="PROSITE" id="PS00028">
    <property type="entry name" value="ZINC_FINGER_C2H2_1"/>
    <property type="match status" value="10"/>
</dbReference>
<feature type="domain" description="C2H2-type" evidence="7">
    <location>
        <begin position="748"/>
        <end position="777"/>
    </location>
</feature>
<comment type="caution">
    <text evidence="8">The sequence shown here is derived from an EMBL/GenBank/DDBJ whole genome shotgun (WGS) entry which is preliminary data.</text>
</comment>
<evidence type="ECO:0000256" key="1">
    <source>
        <dbReference type="ARBA" id="ARBA00022723"/>
    </source>
</evidence>
<dbReference type="SMART" id="SM00355">
    <property type="entry name" value="ZnF_C2H2"/>
    <property type="match status" value="10"/>
</dbReference>
<proteinExistence type="predicted"/>
<feature type="region of interest" description="Disordered" evidence="6">
    <location>
        <begin position="236"/>
        <end position="256"/>
    </location>
</feature>
<keyword evidence="1" id="KW-0479">Metal-binding</keyword>
<evidence type="ECO:0000256" key="3">
    <source>
        <dbReference type="ARBA" id="ARBA00022771"/>
    </source>
</evidence>
<evidence type="ECO:0000256" key="4">
    <source>
        <dbReference type="ARBA" id="ARBA00022833"/>
    </source>
</evidence>
<feature type="non-terminal residue" evidence="8">
    <location>
        <position position="1183"/>
    </location>
</feature>
<feature type="domain" description="C2H2-type" evidence="7">
    <location>
        <begin position="538"/>
        <end position="567"/>
    </location>
</feature>
<feature type="non-terminal residue" evidence="8">
    <location>
        <position position="1"/>
    </location>
</feature>
<dbReference type="Proteomes" id="UP000886611">
    <property type="component" value="Unassembled WGS sequence"/>
</dbReference>
<dbReference type="SUPFAM" id="SSF57667">
    <property type="entry name" value="beta-beta-alpha zinc fingers"/>
    <property type="match status" value="5"/>
</dbReference>
<sequence length="1183" mass="128215">MEMQGLFAAQNTQHQQHGVSCREKLSRTTRDASRPAENEADLFHRGPLGKQAVEPLFRPLTQHGCSGLFSTRGSCGSGSAAVQTYAAIGLRNVNALPLPNGKGREEKEGELKADFDNDDTGIQLAFPVLLVEESHTQPQQLLRQLQDGAPLSSAQIRESAVALTPIAKDNEEFYVVVNVVQEGDRSYSKEAGRGIPKVKDPVAMHELSKDVTEVPIAEINSEIEAVDCRRGLGSVSTSTCQSSSAEGSRDTAVQGPPVKHRAGCFVFASDSVDSDLTASSQHSPLPDDSSSCSQLEGPPDFQQPTSRSRGTNSALTEPVQNGNQLYNTFMENIPDTGMPDYPSPQAGDTFAGTITINNQNLVLTIENGVLTLSASPDAGVHILQQRHQLKECAQSKDQLLLKNERHPGDRDTNIKVGEQRKNNECGDSAHSGHDSNLNVNGESAFPDSITTKASSKEVPDGTLFCALSESDMVCAEAKEDLDSSFVLTENEELQMATMSKKGAVILYHCTQPNCTLAFDTKHKLKLHLLSHTEDKRPFKCTVEGCSWSFTTSYKLKRHLQSHDKTRPFTCDWDSCGRKFTTIYNLKAHVKAHEQESNFVCDVCSERFRTSTKLTIHHRSHFEPERPYKCEFPGCEKTFITFSSLHSHSRAHYRETDQFSCTFPGCDKRYDKACRLKIHLRSHTGERPFMCDFEACGWSFTSMSKLLRHKRKHDDDRRFTCPEEGCGKSFTRAEHLKGHSITHLGTKPFECSVDGCFAKFSARSSLYIHSKKHLQDVESLKTNCPIASCNKQFISKSSMKSHMVKHHNLGPDLLNQLEINSLTPSNELTQGDLANIDITSLFSSVPGSASAITMDMSLVNSGILTIDAASVGATLGGSISVSGNTLTQTVDPLILAAGPDISHALDNTLALATSSTVLQPSTLNLDDVPTVNAEALGSLAALSVRTANQDPLHGLTSNNTLAIDTATLTPSNNLGVSHVPELLTPTKAERNLLPSADVVGQQDNSKVVTQFVFSNPTGSFSAQKDIDLNSVANCSFLERGGSARTDYRAFQLAKKKKKQKVSGTSQGAPNSSQKKAKTSKGNSTPVATVNSSGQFGVVSPNTGLTIRDPATGAQFVQIQLLQDDPSGDGDLGFQLSSQSSGSHAQLTVDLPVNILQEPPASNEDDAGSDNSQFTGSTINLQDLE</sequence>
<dbReference type="PROSITE" id="PS50157">
    <property type="entry name" value="ZINC_FINGER_C2H2_2"/>
    <property type="match status" value="10"/>
</dbReference>
<keyword evidence="3 5" id="KW-0863">Zinc-finger</keyword>
<keyword evidence="2" id="KW-0677">Repeat</keyword>
<dbReference type="FunFam" id="3.30.160.60:FF:000007">
    <property type="entry name" value="Basic krueppel-like factor 3"/>
    <property type="match status" value="1"/>
</dbReference>
<dbReference type="PANTHER" id="PTHR46179">
    <property type="entry name" value="ZINC FINGER PROTEIN"/>
    <property type="match status" value="1"/>
</dbReference>
<dbReference type="InterPro" id="IPR013087">
    <property type="entry name" value="Znf_C2H2_type"/>
</dbReference>
<feature type="domain" description="C2H2-type" evidence="7">
    <location>
        <begin position="507"/>
        <end position="536"/>
    </location>
</feature>
<evidence type="ECO:0000313" key="8">
    <source>
        <dbReference type="EMBL" id="KAG2470905.1"/>
    </source>
</evidence>
<evidence type="ECO:0000313" key="9">
    <source>
        <dbReference type="Proteomes" id="UP000886611"/>
    </source>
</evidence>
<keyword evidence="4" id="KW-0862">Zinc</keyword>
<accession>A0A8X7XQ65</accession>
<feature type="domain" description="C2H2-type" evidence="7">
    <location>
        <begin position="781"/>
        <end position="810"/>
    </location>
</feature>
<feature type="compositionally biased region" description="Polar residues" evidence="6">
    <location>
        <begin position="1167"/>
        <end position="1183"/>
    </location>
</feature>
<dbReference type="GO" id="GO:0008270">
    <property type="term" value="F:zinc ion binding"/>
    <property type="evidence" value="ECO:0007669"/>
    <property type="project" value="UniProtKB-KW"/>
</dbReference>
<dbReference type="EMBL" id="JAATIS010000094">
    <property type="protein sequence ID" value="KAG2470905.1"/>
    <property type="molecule type" value="Genomic_DNA"/>
</dbReference>
<dbReference type="GO" id="GO:0003712">
    <property type="term" value="F:transcription coregulator activity"/>
    <property type="evidence" value="ECO:0007669"/>
    <property type="project" value="TreeGrafter"/>
</dbReference>
<feature type="compositionally biased region" description="Polar residues" evidence="6">
    <location>
        <begin position="275"/>
        <end position="294"/>
    </location>
</feature>
<gene>
    <name evidence="8" type="primary">Zxdc</name>
    <name evidence="8" type="ORF">GTO96_0005333</name>
</gene>
<feature type="domain" description="C2H2-type" evidence="7">
    <location>
        <begin position="718"/>
        <end position="747"/>
    </location>
</feature>
<feature type="compositionally biased region" description="Low complexity" evidence="6">
    <location>
        <begin position="236"/>
        <end position="246"/>
    </location>
</feature>
<feature type="region of interest" description="Disordered" evidence="6">
    <location>
        <begin position="419"/>
        <end position="439"/>
    </location>
</feature>
<dbReference type="OrthoDB" id="6277246at2759"/>
<feature type="domain" description="C2H2-type" evidence="7">
    <location>
        <begin position="568"/>
        <end position="597"/>
    </location>
</feature>
<feature type="domain" description="C2H2-type" evidence="7">
    <location>
        <begin position="598"/>
        <end position="625"/>
    </location>
</feature>
<dbReference type="InterPro" id="IPR036236">
    <property type="entry name" value="Znf_C2H2_sf"/>
</dbReference>
<dbReference type="FunFam" id="3.30.160.60:FF:000125">
    <property type="entry name" value="Putative zinc finger protein 143"/>
    <property type="match status" value="2"/>
</dbReference>
<protein>
    <submittedName>
        <fullName evidence="8">ZXDC protein</fullName>
    </submittedName>
</protein>
<dbReference type="FunFam" id="3.30.160.60:FF:000872">
    <property type="entry name" value="zinc finger X-linked protein ZXDB"/>
    <property type="match status" value="1"/>
</dbReference>
<dbReference type="PANTHER" id="PTHR46179:SF5">
    <property type="entry name" value="ZINC FINGER PROTEIN ZXDC"/>
    <property type="match status" value="1"/>
</dbReference>
<feature type="region of interest" description="Disordered" evidence="6">
    <location>
        <begin position="275"/>
        <end position="322"/>
    </location>
</feature>
<feature type="compositionally biased region" description="Basic and acidic residues" evidence="6">
    <location>
        <begin position="20"/>
        <end position="40"/>
    </location>
</feature>
<feature type="domain" description="C2H2-type" evidence="7">
    <location>
        <begin position="688"/>
        <end position="717"/>
    </location>
</feature>
<dbReference type="Gene3D" id="3.30.160.60">
    <property type="entry name" value="Classic Zinc Finger"/>
    <property type="match status" value="8"/>
</dbReference>
<dbReference type="AlphaFoldDB" id="A0A8X7XQ65"/>
<dbReference type="GO" id="GO:0006357">
    <property type="term" value="P:regulation of transcription by RNA polymerase II"/>
    <property type="evidence" value="ECO:0007669"/>
    <property type="project" value="TreeGrafter"/>
</dbReference>
<dbReference type="GO" id="GO:0005634">
    <property type="term" value="C:nucleus"/>
    <property type="evidence" value="ECO:0007669"/>
    <property type="project" value="TreeGrafter"/>
</dbReference>
<keyword evidence="9" id="KW-1185">Reference proteome</keyword>
<feature type="compositionally biased region" description="Polar residues" evidence="6">
    <location>
        <begin position="302"/>
        <end position="322"/>
    </location>
</feature>
<evidence type="ECO:0000256" key="2">
    <source>
        <dbReference type="ARBA" id="ARBA00022737"/>
    </source>
</evidence>
<evidence type="ECO:0000259" key="7">
    <source>
        <dbReference type="PROSITE" id="PS50157"/>
    </source>
</evidence>
<dbReference type="FunFam" id="3.30.160.60:FF:000257">
    <property type="entry name" value="ZXD family zinc finger C"/>
    <property type="match status" value="1"/>
</dbReference>
<feature type="region of interest" description="Disordered" evidence="6">
    <location>
        <begin position="1"/>
        <end position="40"/>
    </location>
</feature>
<dbReference type="InterPro" id="IPR051061">
    <property type="entry name" value="Zinc_finger_trans_reg"/>
</dbReference>
<feature type="compositionally biased region" description="Polar residues" evidence="6">
    <location>
        <begin position="9"/>
        <end position="18"/>
    </location>
</feature>
<feature type="domain" description="C2H2-type" evidence="7">
    <location>
        <begin position="658"/>
        <end position="687"/>
    </location>
</feature>
<organism evidence="8 9">
    <name type="scientific">Polypterus senegalus</name>
    <name type="common">Senegal bichir</name>
    <dbReference type="NCBI Taxonomy" id="55291"/>
    <lineage>
        <taxon>Eukaryota</taxon>
        <taxon>Metazoa</taxon>
        <taxon>Chordata</taxon>
        <taxon>Craniata</taxon>
        <taxon>Vertebrata</taxon>
        <taxon>Euteleostomi</taxon>
        <taxon>Actinopterygii</taxon>
        <taxon>Polypteriformes</taxon>
        <taxon>Polypteridae</taxon>
        <taxon>Polypterus</taxon>
    </lineage>
</organism>
<feature type="region of interest" description="Disordered" evidence="6">
    <location>
        <begin position="1055"/>
        <end position="1093"/>
    </location>
</feature>
<feature type="domain" description="C2H2-type" evidence="7">
    <location>
        <begin position="627"/>
        <end position="656"/>
    </location>
</feature>
<evidence type="ECO:0000256" key="5">
    <source>
        <dbReference type="PROSITE-ProRule" id="PRU00042"/>
    </source>
</evidence>